<feature type="region of interest" description="Disordered" evidence="1">
    <location>
        <begin position="54"/>
        <end position="134"/>
    </location>
</feature>
<feature type="compositionally biased region" description="Acidic residues" evidence="1">
    <location>
        <begin position="69"/>
        <end position="92"/>
    </location>
</feature>
<protein>
    <recommendedName>
        <fullName evidence="5">RxLR effector protein</fullName>
    </recommendedName>
</protein>
<sequence length="146" mass="16386">MRLQNAVLVAAAVLATSADSLEVASNSAPIAALRGNTRYPPHVDGMDTRLLVSEAADDSKTPSNYEFTALEEDEYDDGDDEEEETKDNDEDEERKSKKKKKKSKKKKKKKKSSSSSGSTDVEVPEPTEKPTIKDRIRNWWRNIIKD</sequence>
<dbReference type="Proteomes" id="UP000693981">
    <property type="component" value="Unassembled WGS sequence"/>
</dbReference>
<feature type="chain" id="PRO_5035949337" description="RxLR effector protein" evidence="2">
    <location>
        <begin position="21"/>
        <end position="146"/>
    </location>
</feature>
<evidence type="ECO:0000313" key="3">
    <source>
        <dbReference type="EMBL" id="KAG7395181.1"/>
    </source>
</evidence>
<keyword evidence="4" id="KW-1185">Reference proteome</keyword>
<evidence type="ECO:0000256" key="1">
    <source>
        <dbReference type="SAM" id="MobiDB-lite"/>
    </source>
</evidence>
<dbReference type="EMBL" id="JAGDFL010000223">
    <property type="protein sequence ID" value="KAG7395181.1"/>
    <property type="molecule type" value="Genomic_DNA"/>
</dbReference>
<dbReference type="AlphaFoldDB" id="A0A8T1WPR0"/>
<comment type="caution">
    <text evidence="3">The sequence shown here is derived from an EMBL/GenBank/DDBJ whole genome shotgun (WGS) entry which is preliminary data.</text>
</comment>
<reference evidence="3" key="1">
    <citation type="submission" date="2021-02" db="EMBL/GenBank/DDBJ databases">
        <authorList>
            <person name="Palmer J.M."/>
        </authorList>
    </citation>
    <scope>NUCLEOTIDE SEQUENCE</scope>
    <source>
        <strain evidence="3">SCRP23</strain>
    </source>
</reference>
<gene>
    <name evidence="3" type="ORF">PHYBOEH_004162</name>
</gene>
<keyword evidence="2" id="KW-0732">Signal</keyword>
<evidence type="ECO:0008006" key="5">
    <source>
        <dbReference type="Google" id="ProtNLM"/>
    </source>
</evidence>
<accession>A0A8T1WPR0</accession>
<proteinExistence type="predicted"/>
<feature type="compositionally biased region" description="Basic residues" evidence="1">
    <location>
        <begin position="96"/>
        <end position="112"/>
    </location>
</feature>
<evidence type="ECO:0000256" key="2">
    <source>
        <dbReference type="SAM" id="SignalP"/>
    </source>
</evidence>
<evidence type="ECO:0000313" key="4">
    <source>
        <dbReference type="Proteomes" id="UP000693981"/>
    </source>
</evidence>
<organism evidence="3 4">
    <name type="scientific">Phytophthora boehmeriae</name>
    <dbReference type="NCBI Taxonomy" id="109152"/>
    <lineage>
        <taxon>Eukaryota</taxon>
        <taxon>Sar</taxon>
        <taxon>Stramenopiles</taxon>
        <taxon>Oomycota</taxon>
        <taxon>Peronosporomycetes</taxon>
        <taxon>Peronosporales</taxon>
        <taxon>Peronosporaceae</taxon>
        <taxon>Phytophthora</taxon>
    </lineage>
</organism>
<feature type="signal peptide" evidence="2">
    <location>
        <begin position="1"/>
        <end position="20"/>
    </location>
</feature>
<name>A0A8T1WPR0_9STRA</name>